<reference evidence="1 2" key="1">
    <citation type="submission" date="2019-10" db="EMBL/GenBank/DDBJ databases">
        <authorList>
            <person name="Karimi E."/>
        </authorList>
    </citation>
    <scope>NUCLEOTIDE SEQUENCE [LARGE SCALE GENOMIC DNA]</scope>
    <source>
        <strain evidence="1">Acinetobacter sp. 8BE</strain>
    </source>
</reference>
<gene>
    <name evidence="1" type="ORF">ACI8B_120052</name>
</gene>
<dbReference type="AlphaFoldDB" id="A0A653K0E0"/>
<protein>
    <submittedName>
        <fullName evidence="1">Uncharacterized protein</fullName>
    </submittedName>
</protein>
<evidence type="ECO:0000313" key="2">
    <source>
        <dbReference type="Proteomes" id="UP000430404"/>
    </source>
</evidence>
<proteinExistence type="predicted"/>
<name>A0A653K0E0_9GAMM</name>
<dbReference type="EMBL" id="CABWKZ010000004">
    <property type="protein sequence ID" value="VXA54160.1"/>
    <property type="molecule type" value="Genomic_DNA"/>
</dbReference>
<sequence length="40" mass="4995">MIHNFILIEHKVNHNLFRELNLIFIYFIKNNKYNNLNVIH</sequence>
<accession>A0A653K0E0</accession>
<organism evidence="1 2">
    <name type="scientific">Acinetobacter proteolyticus</name>
    <dbReference type="NCBI Taxonomy" id="1776741"/>
    <lineage>
        <taxon>Bacteria</taxon>
        <taxon>Pseudomonadati</taxon>
        <taxon>Pseudomonadota</taxon>
        <taxon>Gammaproteobacteria</taxon>
        <taxon>Moraxellales</taxon>
        <taxon>Moraxellaceae</taxon>
        <taxon>Acinetobacter</taxon>
    </lineage>
</organism>
<dbReference type="Proteomes" id="UP000430404">
    <property type="component" value="Unassembled WGS sequence"/>
</dbReference>
<evidence type="ECO:0000313" key="1">
    <source>
        <dbReference type="EMBL" id="VXA54160.1"/>
    </source>
</evidence>